<evidence type="ECO:0000313" key="1">
    <source>
        <dbReference type="EMBL" id="MDR5691914.1"/>
    </source>
</evidence>
<dbReference type="Proteomes" id="UP001260072">
    <property type="component" value="Unassembled WGS sequence"/>
</dbReference>
<dbReference type="RefSeq" id="WP_310520498.1">
    <property type="nucleotide sequence ID" value="NZ_BAABBS010000002.1"/>
</dbReference>
<sequence>MGLRLQYGEHKITVDSEVDPKDLRGGVAMAAGGDGWLQVPTKNGIVKWIFVTPGVPILVEEFDEPAGRSAVVF</sequence>
<gene>
    <name evidence="1" type="ORF">RH861_07530</name>
</gene>
<keyword evidence="2" id="KW-1185">Reference proteome</keyword>
<evidence type="ECO:0000313" key="2">
    <source>
        <dbReference type="Proteomes" id="UP001260072"/>
    </source>
</evidence>
<dbReference type="EMBL" id="JAVKGS010000002">
    <property type="protein sequence ID" value="MDR5691914.1"/>
    <property type="molecule type" value="Genomic_DNA"/>
</dbReference>
<protein>
    <submittedName>
        <fullName evidence="1">Uncharacterized protein</fullName>
    </submittedName>
</protein>
<proteinExistence type="predicted"/>
<name>A0ABU1FJH1_9MICO</name>
<reference evidence="2" key="1">
    <citation type="submission" date="2023-07" db="EMBL/GenBank/DDBJ databases">
        <title>Description of three actinobacteria isolated from air of manufacturing shop in a pharmaceutical factory.</title>
        <authorList>
            <person name="Zhang D.-F."/>
        </authorList>
    </citation>
    <scope>NUCLEOTIDE SEQUENCE [LARGE SCALE GENOMIC DNA]</scope>
    <source>
        <strain evidence="2">CCTCC AB 2011122</strain>
    </source>
</reference>
<accession>A0ABU1FJH1</accession>
<comment type="caution">
    <text evidence="1">The sequence shown here is derived from an EMBL/GenBank/DDBJ whole genome shotgun (WGS) entry which is preliminary data.</text>
</comment>
<organism evidence="1 2">
    <name type="scientific">Agromyces indicus</name>
    <dbReference type="NCBI Taxonomy" id="758919"/>
    <lineage>
        <taxon>Bacteria</taxon>
        <taxon>Bacillati</taxon>
        <taxon>Actinomycetota</taxon>
        <taxon>Actinomycetes</taxon>
        <taxon>Micrococcales</taxon>
        <taxon>Microbacteriaceae</taxon>
        <taxon>Agromyces</taxon>
    </lineage>
</organism>